<feature type="transmembrane region" description="Helical" evidence="6">
    <location>
        <begin position="372"/>
        <end position="390"/>
    </location>
</feature>
<dbReference type="PANTHER" id="PTHR11101">
    <property type="entry name" value="PHOSPHATE TRANSPORTER"/>
    <property type="match status" value="1"/>
</dbReference>
<evidence type="ECO:0000256" key="1">
    <source>
        <dbReference type="ARBA" id="ARBA00004141"/>
    </source>
</evidence>
<feature type="transmembrane region" description="Helical" evidence="6">
    <location>
        <begin position="46"/>
        <end position="69"/>
    </location>
</feature>
<sequence>MSIIAEYGTILLILACLFGFFMAWGVGANDVANAMGTSVGSKALTIKQAIIIAICLEFLGAYLAGGSVTDTIRKGIIDPNMPELLENPQLLVYGMMAALLAAGTWLMVATHYGWPVSTTHSIVGAIVGFAAVSISVDAVNWGKVSSIVASWIISPIMSGCIAFMIFMSVQKLILDTDNPFRNAKRYVPVYMFLVGFMMAMVTLIKGLKHIGMPLDYQESILLSLLIGLLVMLAGKIALSKIKEDAQADKAFHFSSVEKVFGVMMIFTACSMAFAHGSNDVANAVGPLAAVVSIVLSGGEIAGKAAMPSWVLLLGAAGIVVGLATYGYKVMATIGTAITELTPSRGFAAELAAATTVVLASGTGLPISTTHTLVGAVLGVGLARGIGALNLKVIGTIFMSWLITLPAGAFLAIIFFHALKLIFG</sequence>
<protein>
    <recommendedName>
        <fullName evidence="6">Phosphate transporter</fullName>
    </recommendedName>
</protein>
<feature type="transmembrane region" description="Helical" evidence="6">
    <location>
        <begin position="250"/>
        <end position="273"/>
    </location>
</feature>
<feature type="transmembrane region" description="Helical" evidence="6">
    <location>
        <begin position="280"/>
        <end position="298"/>
    </location>
</feature>
<comment type="subcellular location">
    <subcellularLocation>
        <location evidence="1 6">Membrane</location>
        <topology evidence="1 6">Multi-pass membrane protein</topology>
    </subcellularLocation>
</comment>
<proteinExistence type="inferred from homology"/>
<evidence type="ECO:0000256" key="2">
    <source>
        <dbReference type="ARBA" id="ARBA00022448"/>
    </source>
</evidence>
<keyword evidence="2 6" id="KW-0813">Transport</keyword>
<dbReference type="GO" id="GO:0016020">
    <property type="term" value="C:membrane"/>
    <property type="evidence" value="ECO:0007669"/>
    <property type="project" value="UniProtKB-SubCell"/>
</dbReference>
<dbReference type="STRING" id="1137799.GZ78_05235"/>
<evidence type="ECO:0000256" key="5">
    <source>
        <dbReference type="ARBA" id="ARBA00023136"/>
    </source>
</evidence>
<evidence type="ECO:0000256" key="6">
    <source>
        <dbReference type="RuleBase" id="RU363058"/>
    </source>
</evidence>
<evidence type="ECO:0000313" key="8">
    <source>
        <dbReference type="Proteomes" id="UP000028073"/>
    </source>
</evidence>
<gene>
    <name evidence="7" type="ORF">GZ78_05235</name>
</gene>
<name>A0A081NLP4_9GAMM</name>
<dbReference type="EMBL" id="JOKH01000001">
    <property type="protein sequence ID" value="KEQ19367.1"/>
    <property type="molecule type" value="Genomic_DNA"/>
</dbReference>
<feature type="transmembrane region" description="Helical" evidence="6">
    <location>
        <begin position="219"/>
        <end position="238"/>
    </location>
</feature>
<keyword evidence="4 6" id="KW-1133">Transmembrane helix</keyword>
<feature type="transmembrane region" description="Helical" evidence="6">
    <location>
        <begin position="397"/>
        <end position="418"/>
    </location>
</feature>
<comment type="similarity">
    <text evidence="6">Belongs to the inorganic phosphate transporter (PiT) (TC 2.A.20) family.</text>
</comment>
<dbReference type="GO" id="GO:0035435">
    <property type="term" value="P:phosphate ion transmembrane transport"/>
    <property type="evidence" value="ECO:0007669"/>
    <property type="project" value="TreeGrafter"/>
</dbReference>
<feature type="transmembrane region" description="Helical" evidence="6">
    <location>
        <begin position="7"/>
        <end position="26"/>
    </location>
</feature>
<dbReference type="AlphaFoldDB" id="A0A081NLP4"/>
<dbReference type="Proteomes" id="UP000028073">
    <property type="component" value="Unassembled WGS sequence"/>
</dbReference>
<dbReference type="PANTHER" id="PTHR11101:SF80">
    <property type="entry name" value="PHOSPHATE TRANSPORTER"/>
    <property type="match status" value="1"/>
</dbReference>
<feature type="transmembrane region" description="Helical" evidence="6">
    <location>
        <begin position="304"/>
        <end position="325"/>
    </location>
</feature>
<dbReference type="RefSeq" id="WP_034833156.1">
    <property type="nucleotide sequence ID" value="NZ_JOKH01000001.1"/>
</dbReference>
<dbReference type="OrthoDB" id="9779554at2"/>
<reference evidence="7 8" key="1">
    <citation type="submission" date="2014-06" db="EMBL/GenBank/DDBJ databases">
        <title>Whole Genome Sequences of Three Symbiotic Endozoicomonas Bacteria.</title>
        <authorList>
            <person name="Neave M.J."/>
            <person name="Apprill A."/>
            <person name="Voolstra C.R."/>
        </authorList>
    </citation>
    <scope>NUCLEOTIDE SEQUENCE [LARGE SCALE GENOMIC DNA]</scope>
    <source>
        <strain evidence="7 8">DSM 25634</strain>
    </source>
</reference>
<dbReference type="InterPro" id="IPR001204">
    <property type="entry name" value="Phos_transporter"/>
</dbReference>
<comment type="caution">
    <text evidence="7">The sequence shown here is derived from an EMBL/GenBank/DDBJ whole genome shotgun (WGS) entry which is preliminary data.</text>
</comment>
<keyword evidence="5 6" id="KW-0472">Membrane</keyword>
<dbReference type="Pfam" id="PF01384">
    <property type="entry name" value="PHO4"/>
    <property type="match status" value="1"/>
</dbReference>
<keyword evidence="8" id="KW-1185">Reference proteome</keyword>
<feature type="transmembrane region" description="Helical" evidence="6">
    <location>
        <begin position="148"/>
        <end position="169"/>
    </location>
</feature>
<dbReference type="GO" id="GO:0005315">
    <property type="term" value="F:phosphate transmembrane transporter activity"/>
    <property type="evidence" value="ECO:0007669"/>
    <property type="project" value="InterPro"/>
</dbReference>
<keyword evidence="3 6" id="KW-0812">Transmembrane</keyword>
<evidence type="ECO:0000313" key="7">
    <source>
        <dbReference type="EMBL" id="KEQ19367.1"/>
    </source>
</evidence>
<evidence type="ECO:0000256" key="3">
    <source>
        <dbReference type="ARBA" id="ARBA00022692"/>
    </source>
</evidence>
<keyword evidence="6" id="KW-0592">Phosphate transport</keyword>
<dbReference type="eggNOG" id="COG0306">
    <property type="taxonomic scope" value="Bacteria"/>
</dbReference>
<accession>A0A081NLP4</accession>
<organism evidence="7 8">
    <name type="scientific">Endozoicomonas numazuensis</name>
    <dbReference type="NCBI Taxonomy" id="1137799"/>
    <lineage>
        <taxon>Bacteria</taxon>
        <taxon>Pseudomonadati</taxon>
        <taxon>Pseudomonadota</taxon>
        <taxon>Gammaproteobacteria</taxon>
        <taxon>Oceanospirillales</taxon>
        <taxon>Endozoicomonadaceae</taxon>
        <taxon>Endozoicomonas</taxon>
    </lineage>
</organism>
<feature type="transmembrane region" description="Helical" evidence="6">
    <location>
        <begin position="189"/>
        <end position="207"/>
    </location>
</feature>
<evidence type="ECO:0000256" key="4">
    <source>
        <dbReference type="ARBA" id="ARBA00022989"/>
    </source>
</evidence>
<feature type="transmembrane region" description="Helical" evidence="6">
    <location>
        <begin position="90"/>
        <end position="114"/>
    </location>
</feature>